<dbReference type="Gene3D" id="2.30.30.870">
    <property type="entry name" value="Pelota, domain A"/>
    <property type="match status" value="1"/>
</dbReference>
<keyword evidence="4" id="KW-0963">Cytoplasm</keyword>
<feature type="compositionally biased region" description="Acidic residues" evidence="6">
    <location>
        <begin position="451"/>
        <end position="462"/>
    </location>
</feature>
<dbReference type="EMBL" id="CAJNOC010000144">
    <property type="protein sequence ID" value="CAF0718962.1"/>
    <property type="molecule type" value="Genomic_DNA"/>
</dbReference>
<keyword evidence="5" id="KW-0479">Metal-binding</keyword>
<dbReference type="GO" id="GO:0046872">
    <property type="term" value="F:metal ion binding"/>
    <property type="evidence" value="ECO:0007669"/>
    <property type="project" value="UniProtKB-KW"/>
</dbReference>
<feature type="region of interest" description="Disordered" evidence="6">
    <location>
        <begin position="374"/>
        <end position="462"/>
    </location>
</feature>
<dbReference type="Proteomes" id="UP000663879">
    <property type="component" value="Unassembled WGS sequence"/>
</dbReference>
<evidence type="ECO:0000313" key="8">
    <source>
        <dbReference type="EMBL" id="CAF0718962.1"/>
    </source>
</evidence>
<feature type="compositionally biased region" description="Acidic residues" evidence="6">
    <location>
        <begin position="374"/>
        <end position="386"/>
    </location>
</feature>
<name>A0A813MBK4_9BILA</name>
<dbReference type="Gene3D" id="3.30.1330.30">
    <property type="match status" value="1"/>
</dbReference>
<keyword evidence="9" id="KW-1185">Reference proteome</keyword>
<gene>
    <name evidence="8" type="ORF">OXX778_LOCUS1998</name>
</gene>
<dbReference type="OrthoDB" id="10249111at2759"/>
<dbReference type="GO" id="GO:0071025">
    <property type="term" value="P:RNA surveillance"/>
    <property type="evidence" value="ECO:0007669"/>
    <property type="project" value="InterPro"/>
</dbReference>
<dbReference type="InterPro" id="IPR029064">
    <property type="entry name" value="Ribosomal_eL30-like_sf"/>
</dbReference>
<dbReference type="Pfam" id="PF26356">
    <property type="entry name" value="Pelota_N"/>
    <property type="match status" value="1"/>
</dbReference>
<reference evidence="8" key="1">
    <citation type="submission" date="2021-02" db="EMBL/GenBank/DDBJ databases">
        <authorList>
            <person name="Nowell W R."/>
        </authorList>
    </citation>
    <scope>NUCLEOTIDE SEQUENCE</scope>
    <source>
        <strain evidence="8">Ploen Becks lab</strain>
    </source>
</reference>
<dbReference type="SMART" id="SM01194">
    <property type="entry name" value="eRF1_1"/>
    <property type="match status" value="1"/>
</dbReference>
<feature type="compositionally biased region" description="Basic and acidic residues" evidence="6">
    <location>
        <begin position="387"/>
        <end position="396"/>
    </location>
</feature>
<evidence type="ECO:0000256" key="6">
    <source>
        <dbReference type="SAM" id="MobiDB-lite"/>
    </source>
</evidence>
<feature type="domain" description="eRF1/Pelota-like N-terminal" evidence="7">
    <location>
        <begin position="1"/>
        <end position="130"/>
    </location>
</feature>
<dbReference type="GO" id="GO:0032790">
    <property type="term" value="P:ribosome disassembly"/>
    <property type="evidence" value="ECO:0007669"/>
    <property type="project" value="TreeGrafter"/>
</dbReference>
<organism evidence="8 9">
    <name type="scientific">Brachionus calyciflorus</name>
    <dbReference type="NCBI Taxonomy" id="104777"/>
    <lineage>
        <taxon>Eukaryota</taxon>
        <taxon>Metazoa</taxon>
        <taxon>Spiralia</taxon>
        <taxon>Gnathifera</taxon>
        <taxon>Rotifera</taxon>
        <taxon>Eurotatoria</taxon>
        <taxon>Monogononta</taxon>
        <taxon>Pseudotrocha</taxon>
        <taxon>Ploima</taxon>
        <taxon>Brachionidae</taxon>
        <taxon>Brachionus</taxon>
    </lineage>
</organism>
<proteinExistence type="inferred from homology"/>
<evidence type="ECO:0000256" key="5">
    <source>
        <dbReference type="ARBA" id="ARBA00022723"/>
    </source>
</evidence>
<dbReference type="InterPro" id="IPR042226">
    <property type="entry name" value="eFR1_2_sf"/>
</dbReference>
<dbReference type="PANTHER" id="PTHR10853:SF0">
    <property type="entry name" value="PROTEIN PELOTA HOMOLOG"/>
    <property type="match status" value="1"/>
</dbReference>
<dbReference type="GO" id="GO:0070651">
    <property type="term" value="P:nonfunctional rRNA decay"/>
    <property type="evidence" value="ECO:0007669"/>
    <property type="project" value="TreeGrafter"/>
</dbReference>
<sequence length="462" mass="52150">MKLLSKYIDKKNAGSVTLVAEEAEDMWHAYNLINIDDQLRSSSIRRIINESSAGLTSTSRVHFTLTIAVKSLDFDTQASVLRVKGTNTEENQYIKMGAYHTIDLELNRKFTIIKNEWDSVSIERIDEACDPSKSADLAAVVMQEGLANICLITSSMTLVKAKIEMNIPRKRKGFCANHDKNMEKFYDRIIQALLTHINFEVVRAIIIASPGFLKDQFLEYMNSFALKTTNKILLDNKVKFLLVHSASGFKHSLKEIFEDANLANRLSDTKALGEVKALDSFYQMLKSEPSRAFYGYKHVEKANEADAIDVLLISDSLFRSKELSERKKYVQIVDKVKENNGQVRIFSSLHVSGEQLMQLTGIAAILRFPMTELEDDELSDSDSESEASDKQEESKVQEASSIVSLLEEPEVVVTKPTPAPIPKPNPPAKTTQHPKAKAKKATNNYRNGHDDDYDDYDPYDDY</sequence>
<evidence type="ECO:0000259" key="7">
    <source>
        <dbReference type="SMART" id="SM01194"/>
    </source>
</evidence>
<dbReference type="InterPro" id="IPR038069">
    <property type="entry name" value="Pelota/DOM34_N"/>
</dbReference>
<dbReference type="FunFam" id="3.30.420.60:FF:000002">
    <property type="entry name" value="Protein pelota homolog"/>
    <property type="match status" value="1"/>
</dbReference>
<dbReference type="FunFam" id="2.30.30.870:FF:000001">
    <property type="entry name" value="Protein pelota homolog"/>
    <property type="match status" value="1"/>
</dbReference>
<dbReference type="Gene3D" id="3.30.420.60">
    <property type="entry name" value="eRF1 domain 2"/>
    <property type="match status" value="1"/>
</dbReference>
<dbReference type="Pfam" id="PF03465">
    <property type="entry name" value="eRF1_3"/>
    <property type="match status" value="1"/>
</dbReference>
<dbReference type="NCBIfam" id="TIGR00111">
    <property type="entry name" value="pelota"/>
    <property type="match status" value="1"/>
</dbReference>
<comment type="caution">
    <text evidence="8">The sequence shown here is derived from an EMBL/GenBank/DDBJ whole genome shotgun (WGS) entry which is preliminary data.</text>
</comment>
<dbReference type="GO" id="GO:0005737">
    <property type="term" value="C:cytoplasm"/>
    <property type="evidence" value="ECO:0007669"/>
    <property type="project" value="UniProtKB-SubCell"/>
</dbReference>
<dbReference type="SUPFAM" id="SSF53137">
    <property type="entry name" value="Translational machinery components"/>
    <property type="match status" value="1"/>
</dbReference>
<evidence type="ECO:0000256" key="1">
    <source>
        <dbReference type="ARBA" id="ARBA00001968"/>
    </source>
</evidence>
<protein>
    <recommendedName>
        <fullName evidence="7">eRF1/Pelota-like N-terminal domain-containing protein</fullName>
    </recommendedName>
</protein>
<dbReference type="InterPro" id="IPR005142">
    <property type="entry name" value="eRF1_3"/>
</dbReference>
<dbReference type="GO" id="GO:0070481">
    <property type="term" value="P:nuclear-transcribed mRNA catabolic process, non-stop decay"/>
    <property type="evidence" value="ECO:0007669"/>
    <property type="project" value="InterPro"/>
</dbReference>
<dbReference type="InterPro" id="IPR005140">
    <property type="entry name" value="eRF1_Pelota-like_N"/>
</dbReference>
<feature type="compositionally biased region" description="Pro residues" evidence="6">
    <location>
        <begin position="417"/>
        <end position="427"/>
    </location>
</feature>
<dbReference type="GO" id="GO:0070966">
    <property type="term" value="P:nuclear-transcribed mRNA catabolic process, no-go decay"/>
    <property type="evidence" value="ECO:0007669"/>
    <property type="project" value="InterPro"/>
</dbReference>
<dbReference type="SUPFAM" id="SSF55315">
    <property type="entry name" value="L30e-like"/>
    <property type="match status" value="1"/>
</dbReference>
<dbReference type="InterPro" id="IPR058547">
    <property type="entry name" value="Pelota_N"/>
</dbReference>
<dbReference type="Pfam" id="PF03464">
    <property type="entry name" value="eRF1_2"/>
    <property type="match status" value="1"/>
</dbReference>
<evidence type="ECO:0000256" key="4">
    <source>
        <dbReference type="ARBA" id="ARBA00022490"/>
    </source>
</evidence>
<accession>A0A813MBK4</accession>
<dbReference type="PANTHER" id="PTHR10853">
    <property type="entry name" value="PELOTA"/>
    <property type="match status" value="1"/>
</dbReference>
<evidence type="ECO:0000313" key="9">
    <source>
        <dbReference type="Proteomes" id="UP000663879"/>
    </source>
</evidence>
<evidence type="ECO:0000256" key="2">
    <source>
        <dbReference type="ARBA" id="ARBA00004496"/>
    </source>
</evidence>
<dbReference type="SUPFAM" id="SSF159065">
    <property type="entry name" value="Dom34/Pelota N-terminal domain-like"/>
    <property type="match status" value="1"/>
</dbReference>
<dbReference type="InterPro" id="IPR004405">
    <property type="entry name" value="TF_pelota"/>
</dbReference>
<dbReference type="AlphaFoldDB" id="A0A813MBK4"/>
<dbReference type="InterPro" id="IPR005141">
    <property type="entry name" value="eRF1_2"/>
</dbReference>
<comment type="cofactor">
    <cofactor evidence="1">
        <name>a divalent metal cation</name>
        <dbReference type="ChEBI" id="CHEBI:60240"/>
    </cofactor>
</comment>
<dbReference type="FunFam" id="3.30.1330.30:FF:000008">
    <property type="entry name" value="Protein pelota homolog"/>
    <property type="match status" value="1"/>
</dbReference>
<comment type="subcellular location">
    <subcellularLocation>
        <location evidence="2">Cytoplasm</location>
    </subcellularLocation>
</comment>
<evidence type="ECO:0000256" key="3">
    <source>
        <dbReference type="ARBA" id="ARBA00009504"/>
    </source>
</evidence>
<comment type="similarity">
    <text evidence="3">Belongs to the eukaryotic release factor 1 family. Pelota subfamily.</text>
</comment>